<evidence type="ECO:0000313" key="3">
    <source>
        <dbReference type="Proteomes" id="UP000053593"/>
    </source>
</evidence>
<gene>
    <name evidence="2" type="ORF">GYMLUDRAFT_65425</name>
</gene>
<proteinExistence type="predicted"/>
<evidence type="ECO:0000313" key="2">
    <source>
        <dbReference type="EMBL" id="KIK50105.1"/>
    </source>
</evidence>
<dbReference type="EMBL" id="KN834931">
    <property type="protein sequence ID" value="KIK50105.1"/>
    <property type="molecule type" value="Genomic_DNA"/>
</dbReference>
<sequence>MGNEWPSSQETIFSQQTSSTDTVWDDDKLIQEDNIFVNHSASAQPSESAPDFKMCKCTINAQVLRHPADVMGLDRNFAHITGFTTHVVLDPIKIKEPDHPTDISVAIIQGLDIGYFHTWSNALPHICVLGAVYSVHDSAFHAQVAFMRALLQHAVCFIYRDGIFEAPLGGAVPSLDPNSVSTFETPLA</sequence>
<dbReference type="AlphaFoldDB" id="A0A0D0AIX9"/>
<evidence type="ECO:0000256" key="1">
    <source>
        <dbReference type="SAM" id="MobiDB-lite"/>
    </source>
</evidence>
<dbReference type="HOGENOM" id="CLU_1441197_0_0_1"/>
<accession>A0A0D0AIX9</accession>
<protein>
    <submittedName>
        <fullName evidence="2">Uncharacterized protein</fullName>
    </submittedName>
</protein>
<reference evidence="2 3" key="1">
    <citation type="submission" date="2014-04" db="EMBL/GenBank/DDBJ databases">
        <title>Evolutionary Origins and Diversification of the Mycorrhizal Mutualists.</title>
        <authorList>
            <consortium name="DOE Joint Genome Institute"/>
            <consortium name="Mycorrhizal Genomics Consortium"/>
            <person name="Kohler A."/>
            <person name="Kuo A."/>
            <person name="Nagy L.G."/>
            <person name="Floudas D."/>
            <person name="Copeland A."/>
            <person name="Barry K.W."/>
            <person name="Cichocki N."/>
            <person name="Veneault-Fourrey C."/>
            <person name="LaButti K."/>
            <person name="Lindquist E.A."/>
            <person name="Lipzen A."/>
            <person name="Lundell T."/>
            <person name="Morin E."/>
            <person name="Murat C."/>
            <person name="Riley R."/>
            <person name="Ohm R."/>
            <person name="Sun H."/>
            <person name="Tunlid A."/>
            <person name="Henrissat B."/>
            <person name="Grigoriev I.V."/>
            <person name="Hibbett D.S."/>
            <person name="Martin F."/>
        </authorList>
    </citation>
    <scope>NUCLEOTIDE SEQUENCE [LARGE SCALE GENOMIC DNA]</scope>
    <source>
        <strain evidence="2 3">FD-317 M1</strain>
    </source>
</reference>
<organism evidence="2 3">
    <name type="scientific">Collybiopsis luxurians FD-317 M1</name>
    <dbReference type="NCBI Taxonomy" id="944289"/>
    <lineage>
        <taxon>Eukaryota</taxon>
        <taxon>Fungi</taxon>
        <taxon>Dikarya</taxon>
        <taxon>Basidiomycota</taxon>
        <taxon>Agaricomycotina</taxon>
        <taxon>Agaricomycetes</taxon>
        <taxon>Agaricomycetidae</taxon>
        <taxon>Agaricales</taxon>
        <taxon>Marasmiineae</taxon>
        <taxon>Omphalotaceae</taxon>
        <taxon>Collybiopsis</taxon>
        <taxon>Collybiopsis luxurians</taxon>
    </lineage>
</organism>
<dbReference type="Proteomes" id="UP000053593">
    <property type="component" value="Unassembled WGS sequence"/>
</dbReference>
<name>A0A0D0AIX9_9AGAR</name>
<keyword evidence="3" id="KW-1185">Reference proteome</keyword>
<feature type="region of interest" description="Disordered" evidence="1">
    <location>
        <begin position="1"/>
        <end position="20"/>
    </location>
</feature>